<name>A0A1V4CMR3_9ACTN</name>
<gene>
    <name evidence="2" type="ORF">VT50_0237930</name>
</gene>
<evidence type="ECO:0000313" key="3">
    <source>
        <dbReference type="Proteomes" id="UP000033615"/>
    </source>
</evidence>
<feature type="domain" description="Condensation" evidence="1">
    <location>
        <begin position="12"/>
        <end position="395"/>
    </location>
</feature>
<dbReference type="GO" id="GO:0044550">
    <property type="term" value="P:secondary metabolite biosynthetic process"/>
    <property type="evidence" value="ECO:0007669"/>
    <property type="project" value="TreeGrafter"/>
</dbReference>
<dbReference type="PANTHER" id="PTHR45527:SF1">
    <property type="entry name" value="FATTY ACID SYNTHASE"/>
    <property type="match status" value="1"/>
</dbReference>
<dbReference type="GO" id="GO:0003824">
    <property type="term" value="F:catalytic activity"/>
    <property type="evidence" value="ECO:0007669"/>
    <property type="project" value="InterPro"/>
</dbReference>
<dbReference type="Pfam" id="PF00668">
    <property type="entry name" value="Condensation"/>
    <property type="match status" value="1"/>
</dbReference>
<sequence length="399" mass="45155">MEERLMDKRELEDVLPLTAVQEGLLFHAVYDDAAPDVYLVQLSFELEGPADPARFQRAAEALVRRHPPLRAGFLHHDLTQPVQFVPREVPLRWHEADLRELDEGERHSELQRWLAEDRGTRFDLTRPPLIRFALFRLGDDRYHLVLTHHHILLDGWSLPLVVQEYFALYDHNGDESALPRAVPYRTYLEWCGRQDREAAREAWREALAGLEEPTLLTSAAPGRTTVSPEQLSFDLPAGLADQLFTRARQLGLTLNTLVQAGWGVLLGRLTGRDDVVFGTTVSGRPAEIPGVESIVGQFINTVPLRLRIDPRETVSALLTRLQEEQARLLDHQHLGLVEIQRLAGIGSGEIFDTTTVFENYPLDEGRLLDPTTELKTLSVDSYDATHYALALMVIPGERL</sequence>
<reference evidence="2" key="1">
    <citation type="submission" date="2016-12" db="EMBL/GenBank/DDBJ databases">
        <title>Genome sequence of Streptomyces antioxidans MUSC 164.</title>
        <authorList>
            <person name="Lee L.-H."/>
            <person name="Ser H.-L."/>
        </authorList>
    </citation>
    <scope>NUCLEOTIDE SEQUENCE [LARGE SCALE GENOMIC DNA]</scope>
    <source>
        <strain evidence="2">MUSC 164</strain>
    </source>
</reference>
<dbReference type="GO" id="GO:0008610">
    <property type="term" value="P:lipid biosynthetic process"/>
    <property type="evidence" value="ECO:0007669"/>
    <property type="project" value="UniProtKB-ARBA"/>
</dbReference>
<proteinExistence type="predicted"/>
<organism evidence="2 3">
    <name type="scientific">Streptomyces antioxidans</name>
    <dbReference type="NCBI Taxonomy" id="1507734"/>
    <lineage>
        <taxon>Bacteria</taxon>
        <taxon>Bacillati</taxon>
        <taxon>Actinomycetota</taxon>
        <taxon>Actinomycetes</taxon>
        <taxon>Kitasatosporales</taxon>
        <taxon>Streptomycetaceae</taxon>
        <taxon>Streptomyces</taxon>
    </lineage>
</organism>
<dbReference type="CDD" id="cd19543">
    <property type="entry name" value="DCL_NRPS"/>
    <property type="match status" value="1"/>
</dbReference>
<dbReference type="AlphaFoldDB" id="A0A1V4CMR3"/>
<dbReference type="Proteomes" id="UP000033615">
    <property type="component" value="Unassembled WGS sequence"/>
</dbReference>
<evidence type="ECO:0000259" key="1">
    <source>
        <dbReference type="Pfam" id="PF00668"/>
    </source>
</evidence>
<dbReference type="EMBL" id="LAKD02000252">
    <property type="protein sequence ID" value="OPF65935.1"/>
    <property type="molecule type" value="Genomic_DNA"/>
</dbReference>
<dbReference type="GO" id="GO:0031177">
    <property type="term" value="F:phosphopantetheine binding"/>
    <property type="evidence" value="ECO:0007669"/>
    <property type="project" value="TreeGrafter"/>
</dbReference>
<evidence type="ECO:0000313" key="2">
    <source>
        <dbReference type="EMBL" id="OPF65935.1"/>
    </source>
</evidence>
<dbReference type="InterPro" id="IPR001242">
    <property type="entry name" value="Condensation_dom"/>
</dbReference>
<accession>A0A1V4CMR3</accession>
<feature type="non-terminal residue" evidence="2">
    <location>
        <position position="399"/>
    </location>
</feature>
<protein>
    <recommendedName>
        <fullName evidence="1">Condensation domain-containing protein</fullName>
    </recommendedName>
</protein>
<keyword evidence="3" id="KW-1185">Reference proteome</keyword>
<dbReference type="InterPro" id="IPR023213">
    <property type="entry name" value="CAT-like_dom_sf"/>
</dbReference>
<dbReference type="Gene3D" id="3.30.559.30">
    <property type="entry name" value="Nonribosomal peptide synthetase, condensation domain"/>
    <property type="match status" value="1"/>
</dbReference>
<dbReference type="Gene3D" id="3.30.559.10">
    <property type="entry name" value="Chloramphenicol acetyltransferase-like domain"/>
    <property type="match status" value="1"/>
</dbReference>
<dbReference type="SUPFAM" id="SSF52777">
    <property type="entry name" value="CoA-dependent acyltransferases"/>
    <property type="match status" value="2"/>
</dbReference>
<dbReference type="PANTHER" id="PTHR45527">
    <property type="entry name" value="NONRIBOSOMAL PEPTIDE SYNTHETASE"/>
    <property type="match status" value="1"/>
</dbReference>
<dbReference type="GO" id="GO:0043041">
    <property type="term" value="P:amino acid activation for nonribosomal peptide biosynthetic process"/>
    <property type="evidence" value="ECO:0007669"/>
    <property type="project" value="TreeGrafter"/>
</dbReference>
<dbReference type="GO" id="GO:0005737">
    <property type="term" value="C:cytoplasm"/>
    <property type="evidence" value="ECO:0007669"/>
    <property type="project" value="TreeGrafter"/>
</dbReference>
<comment type="caution">
    <text evidence="2">The sequence shown here is derived from an EMBL/GenBank/DDBJ whole genome shotgun (WGS) entry which is preliminary data.</text>
</comment>